<sequence>MGARKTKPAKIREDGAALRGSQGNQKMVLKRQAVVPRWRRREIYVVDGARPDRFSTESNRQPAAAKRRKSLKELQQEAPHGFKQFESAVNWKSLDEDTALQLWEDIFKPLQSPYHFQGTSGLKTLT</sequence>
<dbReference type="AlphaFoldDB" id="A0AAU9WZC1"/>
<proteinExistence type="predicted"/>
<evidence type="ECO:0000313" key="3">
    <source>
        <dbReference type="Proteomes" id="UP001159428"/>
    </source>
</evidence>
<evidence type="ECO:0000313" key="2">
    <source>
        <dbReference type="EMBL" id="CAH3130488.1"/>
    </source>
</evidence>
<reference evidence="2 3" key="1">
    <citation type="submission" date="2022-05" db="EMBL/GenBank/DDBJ databases">
        <authorList>
            <consortium name="Genoscope - CEA"/>
            <person name="William W."/>
        </authorList>
    </citation>
    <scope>NUCLEOTIDE SEQUENCE [LARGE SCALE GENOMIC DNA]</scope>
</reference>
<feature type="region of interest" description="Disordered" evidence="1">
    <location>
        <begin position="52"/>
        <end position="75"/>
    </location>
</feature>
<accession>A0AAU9WZC1</accession>
<gene>
    <name evidence="2" type="ORF">PMEA_00014151</name>
</gene>
<name>A0AAU9WZC1_9CNID</name>
<comment type="caution">
    <text evidence="2">The sequence shown here is derived from an EMBL/GenBank/DDBJ whole genome shotgun (WGS) entry which is preliminary data.</text>
</comment>
<evidence type="ECO:0000256" key="1">
    <source>
        <dbReference type="SAM" id="MobiDB-lite"/>
    </source>
</evidence>
<protein>
    <submittedName>
        <fullName evidence="2">Uncharacterized protein</fullName>
    </submittedName>
</protein>
<dbReference type="EMBL" id="CALNXJ010000025">
    <property type="protein sequence ID" value="CAH3130488.1"/>
    <property type="molecule type" value="Genomic_DNA"/>
</dbReference>
<keyword evidence="3" id="KW-1185">Reference proteome</keyword>
<organism evidence="2 3">
    <name type="scientific">Pocillopora meandrina</name>
    <dbReference type="NCBI Taxonomy" id="46732"/>
    <lineage>
        <taxon>Eukaryota</taxon>
        <taxon>Metazoa</taxon>
        <taxon>Cnidaria</taxon>
        <taxon>Anthozoa</taxon>
        <taxon>Hexacorallia</taxon>
        <taxon>Scleractinia</taxon>
        <taxon>Astrocoeniina</taxon>
        <taxon>Pocilloporidae</taxon>
        <taxon>Pocillopora</taxon>
    </lineage>
</organism>
<feature type="region of interest" description="Disordered" evidence="1">
    <location>
        <begin position="1"/>
        <end position="25"/>
    </location>
</feature>
<dbReference type="Proteomes" id="UP001159428">
    <property type="component" value="Unassembled WGS sequence"/>
</dbReference>